<accession>A0ABV1SHV9</accession>
<reference evidence="2 3" key="2">
    <citation type="submission" date="2024-06" db="EMBL/GenBank/DDBJ databases">
        <title>Thioclava kandeliae sp. nov. from a rhizosphere soil sample of Kandelia candel in a mangrove.</title>
        <authorList>
            <person name="Mu T."/>
        </authorList>
    </citation>
    <scope>NUCLEOTIDE SEQUENCE [LARGE SCALE GENOMIC DNA]</scope>
    <source>
        <strain evidence="2 3">CPCC 100088</strain>
    </source>
</reference>
<name>A0ABV1SHV9_9RHOB</name>
<dbReference type="RefSeq" id="WP_339115390.1">
    <property type="nucleotide sequence ID" value="NZ_JAYWLC010000008.1"/>
</dbReference>
<dbReference type="InterPro" id="IPR023214">
    <property type="entry name" value="HAD_sf"/>
</dbReference>
<protein>
    <submittedName>
        <fullName evidence="2">Haloacid dehalogenase type II</fullName>
    </submittedName>
</protein>
<dbReference type="InterPro" id="IPR051540">
    <property type="entry name" value="S-2-haloacid_dehalogenase"/>
</dbReference>
<dbReference type="EMBL" id="JAYWLC010000008">
    <property type="protein sequence ID" value="MER5172494.1"/>
    <property type="molecule type" value="Genomic_DNA"/>
</dbReference>
<keyword evidence="3" id="KW-1185">Reference proteome</keyword>
<keyword evidence="1" id="KW-0378">Hydrolase</keyword>
<organism evidence="2 3">
    <name type="scientific">Thioclava kandeliae</name>
    <dbReference type="NCBI Taxonomy" id="3070818"/>
    <lineage>
        <taxon>Bacteria</taxon>
        <taxon>Pseudomonadati</taxon>
        <taxon>Pseudomonadota</taxon>
        <taxon>Alphaproteobacteria</taxon>
        <taxon>Rhodobacterales</taxon>
        <taxon>Paracoccaceae</taxon>
        <taxon>Thioclava</taxon>
    </lineage>
</organism>
<sequence length="242" mass="27826">MNLNDYKILTFDVYGTLIDWESGMVEGLKPLTARLASPLSRDQILEAHAYHESTQQRWTPAMPYSRLLATVYRRLAEEWDIPVTWEECETYGQSVKNWPAFEDSAGALQYLQKYFKLCVLTNVDAASFKHSNDKLGVTFDHVYTAEDVGSYKPSDRNFDYMIEHLARVGIEKHEILHTAESMFHDHKPANRHGLTSAWIYRRHDKKGFGATMNPGEMPNYDFRFNSMADLVAAHQAALRKAS</sequence>
<dbReference type="PANTHER" id="PTHR43316:SF9">
    <property type="entry name" value="ACID DEHALOGENASE, PUTATIVE (AFU_ORTHOLOGUE AFUA_6G14460)-RELATED"/>
    <property type="match status" value="1"/>
</dbReference>
<dbReference type="NCBIfam" id="TIGR01428">
    <property type="entry name" value="HAD_type_II"/>
    <property type="match status" value="1"/>
</dbReference>
<dbReference type="InterPro" id="IPR036412">
    <property type="entry name" value="HAD-like_sf"/>
</dbReference>
<reference evidence="2 3" key="1">
    <citation type="submission" date="2024-01" db="EMBL/GenBank/DDBJ databases">
        <authorList>
            <person name="Deng Y."/>
            <person name="Su J."/>
        </authorList>
    </citation>
    <scope>NUCLEOTIDE SEQUENCE [LARGE SCALE GENOMIC DNA]</scope>
    <source>
        <strain evidence="2 3">CPCC 100088</strain>
    </source>
</reference>
<dbReference type="Proteomes" id="UP001438953">
    <property type="component" value="Unassembled WGS sequence"/>
</dbReference>
<proteinExistence type="predicted"/>
<dbReference type="SFLD" id="SFLDS00003">
    <property type="entry name" value="Haloacid_Dehalogenase"/>
    <property type="match status" value="1"/>
</dbReference>
<dbReference type="InterPro" id="IPR006328">
    <property type="entry name" value="2-HAD"/>
</dbReference>
<dbReference type="Gene3D" id="3.40.50.1000">
    <property type="entry name" value="HAD superfamily/HAD-like"/>
    <property type="match status" value="1"/>
</dbReference>
<dbReference type="Gene3D" id="1.10.150.750">
    <property type="match status" value="1"/>
</dbReference>
<dbReference type="SUPFAM" id="SSF56784">
    <property type="entry name" value="HAD-like"/>
    <property type="match status" value="1"/>
</dbReference>
<gene>
    <name evidence="2" type="ORF">VSX56_11980</name>
</gene>
<evidence type="ECO:0000313" key="3">
    <source>
        <dbReference type="Proteomes" id="UP001438953"/>
    </source>
</evidence>
<comment type="caution">
    <text evidence="2">The sequence shown here is derived from an EMBL/GenBank/DDBJ whole genome shotgun (WGS) entry which is preliminary data.</text>
</comment>
<dbReference type="Pfam" id="PF00702">
    <property type="entry name" value="Hydrolase"/>
    <property type="match status" value="1"/>
</dbReference>
<evidence type="ECO:0000313" key="2">
    <source>
        <dbReference type="EMBL" id="MER5172494.1"/>
    </source>
</evidence>
<dbReference type="PANTHER" id="PTHR43316">
    <property type="entry name" value="HYDROLASE, HALOACID DELAHOGENASE-RELATED"/>
    <property type="match status" value="1"/>
</dbReference>
<dbReference type="SFLD" id="SFLDG01129">
    <property type="entry name" value="C1.5:_HAD__Beta-PGM__Phosphata"/>
    <property type="match status" value="1"/>
</dbReference>
<evidence type="ECO:0000256" key="1">
    <source>
        <dbReference type="ARBA" id="ARBA00022801"/>
    </source>
</evidence>